<feature type="transmembrane region" description="Helical" evidence="5">
    <location>
        <begin position="157"/>
        <end position="180"/>
    </location>
</feature>
<feature type="transmembrane region" description="Helical" evidence="5">
    <location>
        <begin position="42"/>
        <end position="60"/>
    </location>
</feature>
<evidence type="ECO:0000259" key="6">
    <source>
        <dbReference type="PROSITE" id="PS51012"/>
    </source>
</evidence>
<sequence>MRLIAGAAPPSSPLAGFLAVVWATAGAEIRRRVAYAIHMIRGPVFPALYYLTLLIAYRAAGRSVVAGVDVEGYLLVGMIGILLWSSNLWASGYAIEHERQEGTLLALLLTPASRSAVVLGYGLGDWAVWVLPSALVTGLLAWGFGVELVVRDPLALLLAAVGLLGSTLALGYALAGFFVLSRRANLLANFLQSPIYLLGGMVVPVSALPAPLDRFAAVFPISAGMDALRLTLLAGAGLGAIAPLLLELAVLSAVLLVAGFAGLRLVERAAKRGDELGLE</sequence>
<protein>
    <submittedName>
        <fullName evidence="7">ABC transporter permease</fullName>
    </submittedName>
</protein>
<dbReference type="PROSITE" id="PS51012">
    <property type="entry name" value="ABC_TM2"/>
    <property type="match status" value="1"/>
</dbReference>
<keyword evidence="3 5" id="KW-1133">Transmembrane helix</keyword>
<dbReference type="EMBL" id="DSID01000410">
    <property type="protein sequence ID" value="HEX70673.1"/>
    <property type="molecule type" value="Genomic_DNA"/>
</dbReference>
<keyword evidence="2 5" id="KW-0812">Transmembrane</keyword>
<gene>
    <name evidence="7" type="ORF">ENP13_05460</name>
</gene>
<dbReference type="GO" id="GO:0016020">
    <property type="term" value="C:membrane"/>
    <property type="evidence" value="ECO:0007669"/>
    <property type="project" value="UniProtKB-SubCell"/>
</dbReference>
<feature type="transmembrane region" description="Helical" evidence="5">
    <location>
        <begin position="12"/>
        <end position="30"/>
    </location>
</feature>
<reference evidence="7" key="1">
    <citation type="journal article" date="2020" name="mSystems">
        <title>Genome- and Community-Level Interaction Insights into Carbon Utilization and Element Cycling Functions of Hydrothermarchaeota in Hydrothermal Sediment.</title>
        <authorList>
            <person name="Zhou Z."/>
            <person name="Liu Y."/>
            <person name="Xu W."/>
            <person name="Pan J."/>
            <person name="Luo Z.H."/>
            <person name="Li M."/>
        </authorList>
    </citation>
    <scope>NUCLEOTIDE SEQUENCE [LARGE SCALE GENOMIC DNA]</scope>
    <source>
        <strain evidence="7">SpSt-192</strain>
    </source>
</reference>
<comment type="subcellular location">
    <subcellularLocation>
        <location evidence="1">Membrane</location>
        <topology evidence="1">Multi-pass membrane protein</topology>
    </subcellularLocation>
</comment>
<evidence type="ECO:0000256" key="4">
    <source>
        <dbReference type="ARBA" id="ARBA00023136"/>
    </source>
</evidence>
<comment type="caution">
    <text evidence="7">The sequence shown here is derived from an EMBL/GenBank/DDBJ whole genome shotgun (WGS) entry which is preliminary data.</text>
</comment>
<feature type="transmembrane region" description="Helical" evidence="5">
    <location>
        <begin position="248"/>
        <end position="266"/>
    </location>
</feature>
<accession>A0A7C3AAS3</accession>
<evidence type="ECO:0000256" key="5">
    <source>
        <dbReference type="SAM" id="Phobius"/>
    </source>
</evidence>
<organism evidence="7">
    <name type="scientific">Thermorudis sp</name>
    <dbReference type="NCBI Taxonomy" id="1969470"/>
    <lineage>
        <taxon>Bacteria</taxon>
        <taxon>Pseudomonadati</taxon>
        <taxon>Thermomicrobiota</taxon>
        <taxon>Thermomicrobia</taxon>
        <taxon>Thermomicrobia incertae sedis</taxon>
        <taxon>Thermorudis</taxon>
    </lineage>
</organism>
<evidence type="ECO:0000256" key="1">
    <source>
        <dbReference type="ARBA" id="ARBA00004141"/>
    </source>
</evidence>
<feature type="domain" description="ABC transmembrane type-2" evidence="6">
    <location>
        <begin position="37"/>
        <end position="266"/>
    </location>
</feature>
<dbReference type="PANTHER" id="PTHR43229">
    <property type="entry name" value="NODULATION PROTEIN J"/>
    <property type="match status" value="1"/>
</dbReference>
<dbReference type="InterPro" id="IPR013525">
    <property type="entry name" value="ABC2_TM"/>
</dbReference>
<keyword evidence="4 5" id="KW-0472">Membrane</keyword>
<feature type="transmembrane region" description="Helical" evidence="5">
    <location>
        <begin position="72"/>
        <end position="90"/>
    </location>
</feature>
<evidence type="ECO:0000256" key="3">
    <source>
        <dbReference type="ARBA" id="ARBA00022989"/>
    </source>
</evidence>
<dbReference type="AlphaFoldDB" id="A0A7C3AAS3"/>
<name>A0A7C3AAS3_9BACT</name>
<dbReference type="GO" id="GO:0140359">
    <property type="term" value="F:ABC-type transporter activity"/>
    <property type="evidence" value="ECO:0007669"/>
    <property type="project" value="InterPro"/>
</dbReference>
<dbReference type="InterPro" id="IPR047817">
    <property type="entry name" value="ABC2_TM_bact-type"/>
</dbReference>
<dbReference type="PANTHER" id="PTHR43229:SF6">
    <property type="entry name" value="ABC-TYPE MULTIDRUG TRANSPORT SYSTEM, PERMEASE COMPONENT"/>
    <property type="match status" value="1"/>
</dbReference>
<feature type="transmembrane region" description="Helical" evidence="5">
    <location>
        <begin position="186"/>
        <end position="208"/>
    </location>
</feature>
<evidence type="ECO:0000256" key="2">
    <source>
        <dbReference type="ARBA" id="ARBA00022692"/>
    </source>
</evidence>
<evidence type="ECO:0000313" key="7">
    <source>
        <dbReference type="EMBL" id="HEX70673.1"/>
    </source>
</evidence>
<dbReference type="InterPro" id="IPR051784">
    <property type="entry name" value="Nod_factor_ABC_transporter"/>
</dbReference>
<proteinExistence type="predicted"/>
<dbReference type="Pfam" id="PF12698">
    <property type="entry name" value="ABC2_membrane_3"/>
    <property type="match status" value="1"/>
</dbReference>